<dbReference type="InterPro" id="IPR036236">
    <property type="entry name" value="Znf_C2H2_sf"/>
</dbReference>
<feature type="domain" description="Matrin-type" evidence="7">
    <location>
        <begin position="11"/>
        <end position="42"/>
    </location>
</feature>
<name>A0AAX4KFU4_9TREE</name>
<keyword evidence="5" id="KW-0539">Nucleus</keyword>
<dbReference type="GO" id="GO:0008270">
    <property type="term" value="F:zinc ion binding"/>
    <property type="evidence" value="ECO:0007669"/>
    <property type="project" value="UniProtKB-KW"/>
</dbReference>
<evidence type="ECO:0000256" key="3">
    <source>
        <dbReference type="ARBA" id="ARBA00022771"/>
    </source>
</evidence>
<reference evidence="8 9" key="1">
    <citation type="submission" date="2024-01" db="EMBL/GenBank/DDBJ databases">
        <title>Comparative genomics of Cryptococcus and Kwoniella reveals pathogenesis evolution and contrasting modes of karyotype evolution via chromosome fusion or intercentromeric recombination.</title>
        <authorList>
            <person name="Coelho M.A."/>
            <person name="David-Palma M."/>
            <person name="Shea T."/>
            <person name="Bowers K."/>
            <person name="McGinley-Smith S."/>
            <person name="Mohammad A.W."/>
            <person name="Gnirke A."/>
            <person name="Yurkov A.M."/>
            <person name="Nowrousian M."/>
            <person name="Sun S."/>
            <person name="Cuomo C.A."/>
            <person name="Heitman J."/>
        </authorList>
    </citation>
    <scope>NUCLEOTIDE SEQUENCE [LARGE SCALE GENOMIC DNA]</scope>
    <source>
        <strain evidence="8 9">PYCC6329</strain>
    </source>
</reference>
<dbReference type="SMART" id="SM00451">
    <property type="entry name" value="ZnF_U1"/>
    <property type="match status" value="1"/>
</dbReference>
<dbReference type="PANTHER" id="PTHR13173">
    <property type="entry name" value="WW DOMAIN BINDING PROTEIN 4"/>
    <property type="match status" value="1"/>
</dbReference>
<dbReference type="InterPro" id="IPR000690">
    <property type="entry name" value="Matrin/U1-C_Znf_C2H2"/>
</dbReference>
<dbReference type="EMBL" id="CP144089">
    <property type="protein sequence ID" value="WWD05292.1"/>
    <property type="molecule type" value="Genomic_DNA"/>
</dbReference>
<dbReference type="GO" id="GO:0003723">
    <property type="term" value="F:RNA binding"/>
    <property type="evidence" value="ECO:0007669"/>
    <property type="project" value="TreeGrafter"/>
</dbReference>
<dbReference type="RefSeq" id="XP_066083259.1">
    <property type="nucleotide sequence ID" value="XM_066227162.1"/>
</dbReference>
<dbReference type="SUPFAM" id="SSF57667">
    <property type="entry name" value="beta-beta-alpha zinc fingers"/>
    <property type="match status" value="1"/>
</dbReference>
<keyword evidence="2" id="KW-0479">Metal-binding</keyword>
<dbReference type="Pfam" id="PF06220">
    <property type="entry name" value="zf-U1"/>
    <property type="match status" value="1"/>
</dbReference>
<dbReference type="Gene3D" id="3.30.160.60">
    <property type="entry name" value="Classic Zinc Finger"/>
    <property type="match status" value="1"/>
</dbReference>
<dbReference type="InterPro" id="IPR003604">
    <property type="entry name" value="Matrin/U1-like-C_Znf_C2H2"/>
</dbReference>
<evidence type="ECO:0000313" key="8">
    <source>
        <dbReference type="EMBL" id="WWD05292.1"/>
    </source>
</evidence>
<feature type="compositionally biased region" description="Basic residues" evidence="6">
    <location>
        <begin position="345"/>
        <end position="357"/>
    </location>
</feature>
<sequence>MTEYWVSKKQYYCKYCSIYIRDDAPSRKQHETGLKHIGNVERYIRDLYKTGSMAKKEKAEEAAEMARIEAAAAAAYANDKASGSASPSTSKPSILSSLPSSSSSAAGSSKPKAVKPTDKYSNYSTAEQLGYKEEKTEYEIQQEIKNQIGQPSAWETVTLPDPQAVQDQGQGEKRKWTGEDEEEESENWKFEYNKTSNKHKRDPYEDDWDPSSIKSLKVKKKEEKIILDPKKVKEEMEKVGLNRDNWTGRLELNPVTTASNNGGKDKEGLEYVQGNGWVKKDEDELEDNTAVAGKDKENNQNGIDVKPVVEGINQEKESALKESDATKTAESKTAVEESTGGGSVFKKRRPPPSSRKK</sequence>
<dbReference type="AlphaFoldDB" id="A0AAX4KFU4"/>
<dbReference type="GeneID" id="91102169"/>
<organism evidence="8 9">
    <name type="scientific">Kwoniella europaea PYCC6329</name>
    <dbReference type="NCBI Taxonomy" id="1423913"/>
    <lineage>
        <taxon>Eukaryota</taxon>
        <taxon>Fungi</taxon>
        <taxon>Dikarya</taxon>
        <taxon>Basidiomycota</taxon>
        <taxon>Agaricomycotina</taxon>
        <taxon>Tremellomycetes</taxon>
        <taxon>Tremellales</taxon>
        <taxon>Cryptococcaceae</taxon>
        <taxon>Kwoniella</taxon>
    </lineage>
</organism>
<dbReference type="PROSITE" id="PS50171">
    <property type="entry name" value="ZF_MATRIN"/>
    <property type="match status" value="1"/>
</dbReference>
<dbReference type="PANTHER" id="PTHR13173:SF10">
    <property type="entry name" value="WW DOMAIN-BINDING PROTEIN 4"/>
    <property type="match status" value="1"/>
</dbReference>
<dbReference type="InterPro" id="IPR040023">
    <property type="entry name" value="WBP4"/>
</dbReference>
<feature type="region of interest" description="Disordered" evidence="6">
    <location>
        <begin position="76"/>
        <end position="211"/>
    </location>
</feature>
<proteinExistence type="predicted"/>
<evidence type="ECO:0000256" key="2">
    <source>
        <dbReference type="ARBA" id="ARBA00022723"/>
    </source>
</evidence>
<keyword evidence="9" id="KW-1185">Reference proteome</keyword>
<dbReference type="GO" id="GO:0071011">
    <property type="term" value="C:precatalytic spliceosome"/>
    <property type="evidence" value="ECO:0007669"/>
    <property type="project" value="TreeGrafter"/>
</dbReference>
<keyword evidence="3" id="KW-0863">Zinc-finger</keyword>
<feature type="compositionally biased region" description="Polar residues" evidence="6">
    <location>
        <begin position="143"/>
        <end position="155"/>
    </location>
</feature>
<protein>
    <recommendedName>
        <fullName evidence="7">Matrin-type domain-containing protein</fullName>
    </recommendedName>
</protein>
<evidence type="ECO:0000256" key="5">
    <source>
        <dbReference type="ARBA" id="ARBA00023242"/>
    </source>
</evidence>
<evidence type="ECO:0000256" key="4">
    <source>
        <dbReference type="ARBA" id="ARBA00022833"/>
    </source>
</evidence>
<dbReference type="KEGG" id="ker:91102169"/>
<evidence type="ECO:0000259" key="7">
    <source>
        <dbReference type="PROSITE" id="PS50171"/>
    </source>
</evidence>
<evidence type="ECO:0000313" key="9">
    <source>
        <dbReference type="Proteomes" id="UP001358614"/>
    </source>
</evidence>
<feature type="region of interest" description="Disordered" evidence="6">
    <location>
        <begin position="281"/>
        <end position="357"/>
    </location>
</feature>
<keyword evidence="4" id="KW-0862">Zinc</keyword>
<gene>
    <name evidence="8" type="ORF">V865_003365</name>
</gene>
<evidence type="ECO:0000256" key="1">
    <source>
        <dbReference type="ARBA" id="ARBA00004123"/>
    </source>
</evidence>
<accession>A0AAX4KFU4</accession>
<dbReference type="GO" id="GO:0000398">
    <property type="term" value="P:mRNA splicing, via spliceosome"/>
    <property type="evidence" value="ECO:0007669"/>
    <property type="project" value="InterPro"/>
</dbReference>
<dbReference type="InterPro" id="IPR013085">
    <property type="entry name" value="U1-CZ_Znf_C2H2"/>
</dbReference>
<feature type="compositionally biased region" description="Basic and acidic residues" evidence="6">
    <location>
        <begin position="313"/>
        <end position="335"/>
    </location>
</feature>
<evidence type="ECO:0000256" key="6">
    <source>
        <dbReference type="SAM" id="MobiDB-lite"/>
    </source>
</evidence>
<comment type="subcellular location">
    <subcellularLocation>
        <location evidence="1">Nucleus</location>
    </subcellularLocation>
</comment>
<dbReference type="Proteomes" id="UP001358614">
    <property type="component" value="Chromosome 1"/>
</dbReference>
<feature type="compositionally biased region" description="Low complexity" evidence="6">
    <location>
        <begin position="76"/>
        <end position="111"/>
    </location>
</feature>